<dbReference type="Proteomes" id="UP000002358">
    <property type="component" value="Chromosome 2"/>
</dbReference>
<dbReference type="InterPro" id="IPR054549">
    <property type="entry name" value="UVB_sens_RUS_dom"/>
</dbReference>
<evidence type="ECO:0000313" key="8">
    <source>
        <dbReference type="Proteomes" id="UP000002358"/>
    </source>
</evidence>
<keyword evidence="8" id="KW-1185">Reference proteome</keyword>
<evidence type="ECO:0000313" key="7">
    <source>
        <dbReference type="EnsemblMetazoa" id="XP_032452452"/>
    </source>
</evidence>
<organism evidence="7 8">
    <name type="scientific">Nasonia vitripennis</name>
    <name type="common">Parasitic wasp</name>
    <dbReference type="NCBI Taxonomy" id="7425"/>
    <lineage>
        <taxon>Eukaryota</taxon>
        <taxon>Metazoa</taxon>
        <taxon>Ecdysozoa</taxon>
        <taxon>Arthropoda</taxon>
        <taxon>Hexapoda</taxon>
        <taxon>Insecta</taxon>
        <taxon>Pterygota</taxon>
        <taxon>Neoptera</taxon>
        <taxon>Endopterygota</taxon>
        <taxon>Hymenoptera</taxon>
        <taxon>Apocrita</taxon>
        <taxon>Proctotrupomorpha</taxon>
        <taxon>Chalcidoidea</taxon>
        <taxon>Pteromalidae</taxon>
        <taxon>Pteromalinae</taxon>
        <taxon>Nasonia</taxon>
    </lineage>
</organism>
<dbReference type="KEGG" id="nvi:100118697"/>
<reference evidence="7" key="1">
    <citation type="submission" date="2021-01" db="UniProtKB">
        <authorList>
            <consortium name="EnsemblMetazoa"/>
        </authorList>
    </citation>
    <scope>IDENTIFICATION</scope>
</reference>
<keyword evidence="4" id="KW-1133">Transmembrane helix</keyword>
<dbReference type="RefSeq" id="XP_032452452.1">
    <property type="nucleotide sequence ID" value="XM_032596561.1"/>
</dbReference>
<dbReference type="GeneID" id="100118697"/>
<dbReference type="EnsemblMetazoa" id="XM_032596561">
    <property type="protein sequence ID" value="XP_032452452"/>
    <property type="gene ID" value="LOC100118697"/>
</dbReference>
<evidence type="ECO:0000256" key="3">
    <source>
        <dbReference type="ARBA" id="ARBA00022692"/>
    </source>
</evidence>
<keyword evidence="3" id="KW-0812">Transmembrane</keyword>
<dbReference type="InterPro" id="IPR006968">
    <property type="entry name" value="RUS_fam"/>
</dbReference>
<proteinExistence type="inferred from homology"/>
<dbReference type="InParanoid" id="A0A7M7QT71"/>
<evidence type="ECO:0000256" key="2">
    <source>
        <dbReference type="ARBA" id="ARBA00007558"/>
    </source>
</evidence>
<evidence type="ECO:0000256" key="5">
    <source>
        <dbReference type="ARBA" id="ARBA00023136"/>
    </source>
</evidence>
<dbReference type="OrthoDB" id="364779at2759"/>
<evidence type="ECO:0000259" key="6">
    <source>
        <dbReference type="Pfam" id="PF04884"/>
    </source>
</evidence>
<protein>
    <recommendedName>
        <fullName evidence="6">Protein root UVB sensitive/RUS domain-containing protein</fullName>
    </recommendedName>
</protein>
<dbReference type="Pfam" id="PF04884">
    <property type="entry name" value="UVB_sens_prot"/>
    <property type="match status" value="1"/>
</dbReference>
<feature type="domain" description="Protein root UVB sensitive/RUS" evidence="6">
    <location>
        <begin position="45"/>
        <end position="195"/>
    </location>
</feature>
<sequence>MFNQEIEYSESDGFIRNKMLFYKSTDRPVVTNFKPVRGTKFAESVTYSFFKEVFLPQGFPDSVHKDYVPYQIWDTLQAFASTINGTLTTHSIMRGVGVGESTATPLAAAITWILKDGTGMIGRIIFAWWQGNNLDSQCKKWRLFADILNDAAMALEVTVPYISTFSSYTLCLTTGMKAIVGIAGGATRTAIMQHHVCISIII</sequence>
<dbReference type="PANTHER" id="PTHR12770:SF31">
    <property type="entry name" value="RUS FAMILY MEMBER 1"/>
    <property type="match status" value="1"/>
</dbReference>
<evidence type="ECO:0000256" key="4">
    <source>
        <dbReference type="ARBA" id="ARBA00022989"/>
    </source>
</evidence>
<comment type="subcellular location">
    <subcellularLocation>
        <location evidence="1">Membrane</location>
    </subcellularLocation>
</comment>
<dbReference type="PANTHER" id="PTHR12770">
    <property type="entry name" value="RUS1 FAMILY PROTEIN C16ORF58"/>
    <property type="match status" value="1"/>
</dbReference>
<comment type="similarity">
    <text evidence="2">Belongs to the RUS1 family.</text>
</comment>
<dbReference type="AlphaFoldDB" id="A0A7M7QT71"/>
<evidence type="ECO:0000256" key="1">
    <source>
        <dbReference type="ARBA" id="ARBA00004370"/>
    </source>
</evidence>
<name>A0A7M7QT71_NASVI</name>
<accession>A0A7M7QT71</accession>
<dbReference type="GO" id="GO:0016020">
    <property type="term" value="C:membrane"/>
    <property type="evidence" value="ECO:0007669"/>
    <property type="project" value="UniProtKB-SubCell"/>
</dbReference>
<keyword evidence="5" id="KW-0472">Membrane</keyword>